<accession>A0AAD1CBT3</accession>
<name>A0AAD1CBT3_RICJA</name>
<reference evidence="1 2" key="1">
    <citation type="journal article" date="2017" name="Genome Biol. Evol.">
        <title>Extremely Low Genomic Diversity of Rickettsia japonica Distributed in Japan.</title>
        <authorList>
            <person name="Akter A."/>
            <person name="Ooka T."/>
            <person name="Gotoh Y."/>
            <person name="Yamamoto S."/>
            <person name="Fujita H."/>
            <person name="Terasoma F."/>
            <person name="Kida K."/>
            <person name="Taira M."/>
            <person name="Nakadouzono F."/>
            <person name="Gokuden M."/>
            <person name="Hirano M."/>
            <person name="Miyashiro M."/>
            <person name="Inari K."/>
            <person name="Shimazu Y."/>
            <person name="Tabara K."/>
            <person name="Toyoda A."/>
            <person name="Yoshimura D."/>
            <person name="Itoh T."/>
            <person name="Kitano T."/>
            <person name="Sato M.P."/>
            <person name="Katsura K."/>
            <person name="Mondal S.I."/>
            <person name="Ogura Y."/>
            <person name="Ando S."/>
            <person name="Hayashi T."/>
        </authorList>
    </citation>
    <scope>NUCLEOTIDE SEQUENCE [LARGE SCALE GENOMIC DNA]</scope>
    <source>
        <strain evidence="1 2">YH_M</strain>
    </source>
</reference>
<gene>
    <name evidence="1" type="ORF">RJYHM_0632</name>
</gene>
<dbReference type="Proteomes" id="UP000217846">
    <property type="component" value="Chromosome"/>
</dbReference>
<sequence>MVAIYTKQLDIAHNILNNIPNNDIAIYKSLNLSTLAAFPDPNSIIYNANTLKKEEITEVLNAASISLMAEDAKEFVSKNAQNVLQNVEKVLEDAPQNEETLEMGINAALLNNDINKAKEYANQLSKEKQEEIFKNDFGEVNDAEDLDQLFKQYDAKKFISIISLKKQQLHILSHKITHYITSWNILEKGYIKNTEATYIGKYKGQDCYSIIDEKIKKAVDSLLPRFEKAMEKGIIHHQYGINGVKFLKENAVEIKINTGKRILTDKIYENTRHELLINFDYETNPKEAEVFINGHHLEICPTEGL</sequence>
<evidence type="ECO:0000313" key="2">
    <source>
        <dbReference type="Proteomes" id="UP000217846"/>
    </source>
</evidence>
<protein>
    <submittedName>
        <fullName evidence="1">Uncharacterized protein</fullName>
    </submittedName>
</protein>
<proteinExistence type="predicted"/>
<organism evidence="1 2">
    <name type="scientific">Rickettsia japonica</name>
    <dbReference type="NCBI Taxonomy" id="35790"/>
    <lineage>
        <taxon>Bacteria</taxon>
        <taxon>Pseudomonadati</taxon>
        <taxon>Pseudomonadota</taxon>
        <taxon>Alphaproteobacteria</taxon>
        <taxon>Rickettsiales</taxon>
        <taxon>Rickettsiaceae</taxon>
        <taxon>Rickettsieae</taxon>
        <taxon>Rickettsia</taxon>
        <taxon>spotted fever group</taxon>
    </lineage>
</organism>
<dbReference type="RefSeq" id="WP_225981212.1">
    <property type="nucleotide sequence ID" value="NZ_AP017572.1"/>
</dbReference>
<dbReference type="EMBL" id="AP017602">
    <property type="protein sequence ID" value="BAW82860.1"/>
    <property type="molecule type" value="Genomic_DNA"/>
</dbReference>
<evidence type="ECO:0000313" key="1">
    <source>
        <dbReference type="EMBL" id="BAW82860.1"/>
    </source>
</evidence>
<dbReference type="AlphaFoldDB" id="A0AAD1CBT3"/>